<organism evidence="18 19">
    <name type="scientific">Pediococcus stilesii</name>
    <dbReference type="NCBI Taxonomy" id="331679"/>
    <lineage>
        <taxon>Bacteria</taxon>
        <taxon>Bacillati</taxon>
        <taxon>Bacillota</taxon>
        <taxon>Bacilli</taxon>
        <taxon>Lactobacillales</taxon>
        <taxon>Lactobacillaceae</taxon>
        <taxon>Pediococcus</taxon>
    </lineage>
</organism>
<feature type="binding site" evidence="15">
    <location>
        <position position="310"/>
    </location>
    <ligand>
        <name>Mg(2+)</name>
        <dbReference type="ChEBI" id="CHEBI:18420"/>
        <label>1</label>
    </ligand>
</feature>
<keyword evidence="19" id="KW-1185">Reference proteome</keyword>
<feature type="active site" evidence="14">
    <location>
        <position position="190"/>
    </location>
</feature>
<dbReference type="GO" id="GO:0008360">
    <property type="term" value="P:regulation of cell shape"/>
    <property type="evidence" value="ECO:0007669"/>
    <property type="project" value="UniProtKB-KW"/>
</dbReference>
<keyword evidence="10 13" id="KW-0573">Peptidoglycan synthesis</keyword>
<dbReference type="AlphaFoldDB" id="A0A0R2KY17"/>
<dbReference type="InterPro" id="IPR005905">
    <property type="entry name" value="D_ala_D_ala"/>
</dbReference>
<name>A0A0R2KY17_9LACO</name>
<evidence type="ECO:0000256" key="12">
    <source>
        <dbReference type="ARBA" id="ARBA00023316"/>
    </source>
</evidence>
<dbReference type="PANTHER" id="PTHR23132:SF23">
    <property type="entry name" value="D-ALANINE--D-ALANINE LIGASE B"/>
    <property type="match status" value="1"/>
</dbReference>
<keyword evidence="4 13" id="KW-0963">Cytoplasm</keyword>
<dbReference type="GO" id="GO:0005737">
    <property type="term" value="C:cytoplasm"/>
    <property type="evidence" value="ECO:0007669"/>
    <property type="project" value="UniProtKB-SubCell"/>
</dbReference>
<feature type="active site" evidence="14">
    <location>
        <position position="321"/>
    </location>
</feature>
<evidence type="ECO:0000256" key="4">
    <source>
        <dbReference type="ARBA" id="ARBA00022490"/>
    </source>
</evidence>
<comment type="caution">
    <text evidence="18">The sequence shown here is derived from an EMBL/GenBank/DDBJ whole genome shotgun (WGS) entry which is preliminary data.</text>
</comment>
<keyword evidence="6 15" id="KW-0479">Metal-binding</keyword>
<comment type="pathway">
    <text evidence="13">Cell wall biogenesis; peptidoglycan biosynthesis.</text>
</comment>
<dbReference type="InterPro" id="IPR011095">
    <property type="entry name" value="Dala_Dala_lig_C"/>
</dbReference>
<evidence type="ECO:0000256" key="3">
    <source>
        <dbReference type="ARBA" id="ARBA00010871"/>
    </source>
</evidence>
<keyword evidence="11 15" id="KW-0464">Manganese</keyword>
<feature type="binding site" evidence="15">
    <location>
        <position position="310"/>
    </location>
    <ligand>
        <name>Mg(2+)</name>
        <dbReference type="ChEBI" id="CHEBI:18420"/>
        <label>2</label>
    </ligand>
</feature>
<keyword evidence="12 13" id="KW-0961">Cell wall biogenesis/degradation</keyword>
<feature type="domain" description="ATP-grasp" evidence="17">
    <location>
        <begin position="149"/>
        <end position="343"/>
    </location>
</feature>
<evidence type="ECO:0000313" key="19">
    <source>
        <dbReference type="Proteomes" id="UP000051859"/>
    </source>
</evidence>
<comment type="subcellular location">
    <subcellularLocation>
        <location evidence="2 13">Cytoplasm</location>
    </subcellularLocation>
</comment>
<dbReference type="UniPathway" id="UPA00219"/>
<dbReference type="PROSITE" id="PS50975">
    <property type="entry name" value="ATP_GRASP"/>
    <property type="match status" value="1"/>
</dbReference>
<evidence type="ECO:0000256" key="13">
    <source>
        <dbReference type="HAMAP-Rule" id="MF_00047"/>
    </source>
</evidence>
<keyword evidence="9 13" id="KW-0133">Cell shape</keyword>
<evidence type="ECO:0000256" key="10">
    <source>
        <dbReference type="ARBA" id="ARBA00022984"/>
    </source>
</evidence>
<evidence type="ECO:0000256" key="7">
    <source>
        <dbReference type="ARBA" id="ARBA00022741"/>
    </source>
</evidence>
<dbReference type="Pfam" id="PF07478">
    <property type="entry name" value="Dala_Dala_lig_C"/>
    <property type="match status" value="1"/>
</dbReference>
<dbReference type="SUPFAM" id="SSF56059">
    <property type="entry name" value="Glutathione synthetase ATP-binding domain-like"/>
    <property type="match status" value="1"/>
</dbReference>
<dbReference type="InterPro" id="IPR000291">
    <property type="entry name" value="D-Ala_lig_Van_CS"/>
</dbReference>
<evidence type="ECO:0000256" key="5">
    <source>
        <dbReference type="ARBA" id="ARBA00022598"/>
    </source>
</evidence>
<dbReference type="GO" id="GO:0009252">
    <property type="term" value="P:peptidoglycan biosynthetic process"/>
    <property type="evidence" value="ECO:0007669"/>
    <property type="project" value="UniProtKB-UniRule"/>
</dbReference>
<comment type="catalytic activity">
    <reaction evidence="13">
        <text>2 D-alanine + ATP = D-alanyl-D-alanine + ADP + phosphate + H(+)</text>
        <dbReference type="Rhea" id="RHEA:11224"/>
        <dbReference type="ChEBI" id="CHEBI:15378"/>
        <dbReference type="ChEBI" id="CHEBI:30616"/>
        <dbReference type="ChEBI" id="CHEBI:43474"/>
        <dbReference type="ChEBI" id="CHEBI:57416"/>
        <dbReference type="ChEBI" id="CHEBI:57822"/>
        <dbReference type="ChEBI" id="CHEBI:456216"/>
        <dbReference type="EC" id="6.3.2.4"/>
    </reaction>
</comment>
<dbReference type="PROSITE" id="PS00843">
    <property type="entry name" value="DALA_DALA_LIGASE_1"/>
    <property type="match status" value="1"/>
</dbReference>
<gene>
    <name evidence="13" type="primary">ddl</name>
    <name evidence="18" type="ORF">IV81_GL001501</name>
</gene>
<dbReference type="EC" id="6.3.2.4" evidence="13"/>
<dbReference type="GO" id="GO:0008716">
    <property type="term" value="F:D-alanine-D-alanine ligase activity"/>
    <property type="evidence" value="ECO:0007669"/>
    <property type="project" value="UniProtKB-UniRule"/>
</dbReference>
<comment type="function">
    <text evidence="13">Cell wall formation.</text>
</comment>
<evidence type="ECO:0000256" key="15">
    <source>
        <dbReference type="PIRSR" id="PIRSR039102-3"/>
    </source>
</evidence>
<dbReference type="Pfam" id="PF01820">
    <property type="entry name" value="Dala_Dala_lig_N"/>
    <property type="match status" value="1"/>
</dbReference>
<dbReference type="GO" id="GO:0071555">
    <property type="term" value="P:cell wall organization"/>
    <property type="evidence" value="ECO:0007669"/>
    <property type="project" value="UniProtKB-KW"/>
</dbReference>
<dbReference type="Gene3D" id="3.40.50.20">
    <property type="match status" value="1"/>
</dbReference>
<sequence>MEKMKIAVLAGGKSTERNVSLSSGSKITNALRSKGYDATMIDLFLGYELEKGQNVEDIFKTSNTSTDYEINDDVLTDADIEKLRTDGTVGLFGKNVLRILQAADFVFLALHGGDGENGKVQAVLDLNNIKYTGSGSLASGIAMDKAISKEIMLYNDIKTAKFSVLHEEDGIHPQLDFGYPMVVKPNNGGSSIGTRIVHDDKELAESLSDAYRFDDEIIVEEFITGREFSLGVVNGEAMPAIEIVVNDGWYDYEHKFQTGSTTQFITPPNIDEDVHSEMKRVAVQTMAVLGMTNYGRVDFLTNETGVYVIEANNLPGMTPLSLLPQEAEAAGISYEDLCESIVLGKQKLYKQLEK</sequence>
<dbReference type="STRING" id="331679.IV81_GL001501"/>
<dbReference type="GO" id="GO:0005524">
    <property type="term" value="F:ATP binding"/>
    <property type="evidence" value="ECO:0007669"/>
    <property type="project" value="UniProtKB-UniRule"/>
</dbReference>
<dbReference type="InterPro" id="IPR016185">
    <property type="entry name" value="PreATP-grasp_dom_sf"/>
</dbReference>
<dbReference type="GO" id="GO:0046872">
    <property type="term" value="F:metal ion binding"/>
    <property type="evidence" value="ECO:0007669"/>
    <property type="project" value="UniProtKB-KW"/>
</dbReference>
<reference evidence="18 19" key="1">
    <citation type="journal article" date="2015" name="Genome Announc.">
        <title>Expanding the biotechnology potential of lactobacilli through comparative genomics of 213 strains and associated genera.</title>
        <authorList>
            <person name="Sun Z."/>
            <person name="Harris H.M."/>
            <person name="McCann A."/>
            <person name="Guo C."/>
            <person name="Argimon S."/>
            <person name="Zhang W."/>
            <person name="Yang X."/>
            <person name="Jeffery I.B."/>
            <person name="Cooney J.C."/>
            <person name="Kagawa T.F."/>
            <person name="Liu W."/>
            <person name="Song Y."/>
            <person name="Salvetti E."/>
            <person name="Wrobel A."/>
            <person name="Rasinkangas P."/>
            <person name="Parkhill J."/>
            <person name="Rea M.C."/>
            <person name="O'Sullivan O."/>
            <person name="Ritari J."/>
            <person name="Douillard F.P."/>
            <person name="Paul Ross R."/>
            <person name="Yang R."/>
            <person name="Briner A.E."/>
            <person name="Felis G.E."/>
            <person name="de Vos W.M."/>
            <person name="Barrangou R."/>
            <person name="Klaenhammer T.R."/>
            <person name="Caufield P.W."/>
            <person name="Cui Y."/>
            <person name="Zhang H."/>
            <person name="O'Toole P.W."/>
        </authorList>
    </citation>
    <scope>NUCLEOTIDE SEQUENCE [LARGE SCALE GENOMIC DNA]</scope>
    <source>
        <strain evidence="18 19">DSM 18001</strain>
    </source>
</reference>
<evidence type="ECO:0000259" key="17">
    <source>
        <dbReference type="PROSITE" id="PS50975"/>
    </source>
</evidence>
<protein>
    <recommendedName>
        <fullName evidence="13">D-alanine--D-alanine ligase</fullName>
        <ecNumber evidence="13">6.3.2.4</ecNumber>
    </recommendedName>
    <alternativeName>
        <fullName evidence="13">D-Ala-D-Ala ligase</fullName>
    </alternativeName>
    <alternativeName>
        <fullName evidence="13">D-alanylalanine synthetase</fullName>
    </alternativeName>
</protein>
<dbReference type="InterPro" id="IPR013815">
    <property type="entry name" value="ATP_grasp_subdomain_1"/>
</dbReference>
<proteinExistence type="inferred from homology"/>
<dbReference type="PANTHER" id="PTHR23132">
    <property type="entry name" value="D-ALANINE--D-ALANINE LIGASE"/>
    <property type="match status" value="1"/>
</dbReference>
<comment type="cofactor">
    <cofactor evidence="15">
        <name>Mg(2+)</name>
        <dbReference type="ChEBI" id="CHEBI:18420"/>
    </cofactor>
    <cofactor evidence="15">
        <name>Mn(2+)</name>
        <dbReference type="ChEBI" id="CHEBI:29035"/>
    </cofactor>
    <text evidence="15">Binds 2 magnesium or manganese ions per subunit.</text>
</comment>
<evidence type="ECO:0000256" key="1">
    <source>
        <dbReference type="ARBA" id="ARBA00001936"/>
    </source>
</evidence>
<dbReference type="NCBIfam" id="NF002378">
    <property type="entry name" value="PRK01372.1"/>
    <property type="match status" value="1"/>
</dbReference>
<feature type="binding site" evidence="15">
    <location>
        <position position="298"/>
    </location>
    <ligand>
        <name>Mg(2+)</name>
        <dbReference type="ChEBI" id="CHEBI:18420"/>
        <label>1</label>
    </ligand>
</feature>
<dbReference type="EMBL" id="JQBX01000006">
    <property type="protein sequence ID" value="KRN94321.1"/>
    <property type="molecule type" value="Genomic_DNA"/>
</dbReference>
<evidence type="ECO:0000256" key="8">
    <source>
        <dbReference type="ARBA" id="ARBA00022840"/>
    </source>
</evidence>
<keyword evidence="7 16" id="KW-0547">Nucleotide-binding</keyword>
<dbReference type="SUPFAM" id="SSF52440">
    <property type="entry name" value="PreATP-grasp domain"/>
    <property type="match status" value="1"/>
</dbReference>
<evidence type="ECO:0000256" key="11">
    <source>
        <dbReference type="ARBA" id="ARBA00023211"/>
    </source>
</evidence>
<dbReference type="PATRIC" id="fig|331679.3.peg.1536"/>
<keyword evidence="15" id="KW-0460">Magnesium</keyword>
<dbReference type="Gene3D" id="3.30.1490.20">
    <property type="entry name" value="ATP-grasp fold, A domain"/>
    <property type="match status" value="1"/>
</dbReference>
<feature type="active site" evidence="14">
    <location>
        <position position="16"/>
    </location>
</feature>
<dbReference type="NCBIfam" id="TIGR01205">
    <property type="entry name" value="D_ala_D_alaTIGR"/>
    <property type="match status" value="1"/>
</dbReference>
<evidence type="ECO:0000256" key="16">
    <source>
        <dbReference type="PROSITE-ProRule" id="PRU00409"/>
    </source>
</evidence>
<dbReference type="InterPro" id="IPR011761">
    <property type="entry name" value="ATP-grasp"/>
</dbReference>
<keyword evidence="8 16" id="KW-0067">ATP-binding</keyword>
<dbReference type="InterPro" id="IPR011127">
    <property type="entry name" value="Dala_Dala_lig_N"/>
</dbReference>
<evidence type="ECO:0000256" key="14">
    <source>
        <dbReference type="PIRSR" id="PIRSR039102-1"/>
    </source>
</evidence>
<comment type="cofactor">
    <cofactor evidence="1">
        <name>Mn(2+)</name>
        <dbReference type="ChEBI" id="CHEBI:29035"/>
    </cofactor>
</comment>
<dbReference type="HAMAP" id="MF_00047">
    <property type="entry name" value="Dala_Dala_lig"/>
    <property type="match status" value="1"/>
</dbReference>
<accession>A0A0R2KY17</accession>
<comment type="similarity">
    <text evidence="3 13">Belongs to the D-alanine--D-alanine ligase family.</text>
</comment>
<feature type="binding site" evidence="15">
    <location>
        <position position="312"/>
    </location>
    <ligand>
        <name>Mg(2+)</name>
        <dbReference type="ChEBI" id="CHEBI:18420"/>
        <label>2</label>
    </ligand>
</feature>
<dbReference type="SMART" id="SM01209">
    <property type="entry name" value="GARS_A"/>
    <property type="match status" value="1"/>
</dbReference>
<keyword evidence="5 13" id="KW-0436">Ligase</keyword>
<dbReference type="Proteomes" id="UP000051859">
    <property type="component" value="Unassembled WGS sequence"/>
</dbReference>
<dbReference type="Gene3D" id="3.30.470.20">
    <property type="entry name" value="ATP-grasp fold, B domain"/>
    <property type="match status" value="1"/>
</dbReference>
<evidence type="ECO:0000313" key="18">
    <source>
        <dbReference type="EMBL" id="KRN94321.1"/>
    </source>
</evidence>
<dbReference type="PIRSF" id="PIRSF039102">
    <property type="entry name" value="Ddl/VanB"/>
    <property type="match status" value="1"/>
</dbReference>
<evidence type="ECO:0000256" key="9">
    <source>
        <dbReference type="ARBA" id="ARBA00022960"/>
    </source>
</evidence>
<evidence type="ECO:0000256" key="2">
    <source>
        <dbReference type="ARBA" id="ARBA00004496"/>
    </source>
</evidence>
<evidence type="ECO:0000256" key="6">
    <source>
        <dbReference type="ARBA" id="ARBA00022723"/>
    </source>
</evidence>